<dbReference type="PANTHER" id="PTHR43591">
    <property type="entry name" value="METHYLTRANSFERASE"/>
    <property type="match status" value="1"/>
</dbReference>
<dbReference type="GO" id="GO:0008757">
    <property type="term" value="F:S-adenosylmethionine-dependent methyltransferase activity"/>
    <property type="evidence" value="ECO:0007669"/>
    <property type="project" value="InterPro"/>
</dbReference>
<reference evidence="3 4" key="1">
    <citation type="journal article" date="2015" name="Genome Announc.">
        <title>Draft Genome Sequence and Gene Annotation of the Entomopathogenic Fungus Verticillium hemipterigenum.</title>
        <authorList>
            <person name="Horn F."/>
            <person name="Habel A."/>
            <person name="Scharf D.H."/>
            <person name="Dworschak J."/>
            <person name="Brakhage A.A."/>
            <person name="Guthke R."/>
            <person name="Hertweck C."/>
            <person name="Linde J."/>
        </authorList>
    </citation>
    <scope>NUCLEOTIDE SEQUENCE [LARGE SCALE GENOMIC DNA]</scope>
</reference>
<comment type="similarity">
    <text evidence="1">Belongs to the methyltransferase superfamily. LaeA methyltransferase family.</text>
</comment>
<dbReference type="EMBL" id="CDHN01000002">
    <property type="protein sequence ID" value="CEJ83805.1"/>
    <property type="molecule type" value="Genomic_DNA"/>
</dbReference>
<dbReference type="Proteomes" id="UP000039046">
    <property type="component" value="Unassembled WGS sequence"/>
</dbReference>
<dbReference type="STRING" id="1531966.A0A0A1TAQ4"/>
<dbReference type="Gene3D" id="3.40.50.150">
    <property type="entry name" value="Vaccinia Virus protein VP39"/>
    <property type="match status" value="1"/>
</dbReference>
<dbReference type="SUPFAM" id="SSF53335">
    <property type="entry name" value="S-adenosyl-L-methionine-dependent methyltransferases"/>
    <property type="match status" value="1"/>
</dbReference>
<feature type="domain" description="Methyltransferase type 11" evidence="2">
    <location>
        <begin position="49"/>
        <end position="146"/>
    </location>
</feature>
<dbReference type="AlphaFoldDB" id="A0A0A1TAQ4"/>
<accession>A0A0A1TAQ4</accession>
<dbReference type="InterPro" id="IPR013216">
    <property type="entry name" value="Methyltransf_11"/>
</dbReference>
<proteinExistence type="inferred from homology"/>
<gene>
    <name evidence="3" type="ORF">VHEMI03264</name>
</gene>
<dbReference type="Pfam" id="PF08241">
    <property type="entry name" value="Methyltransf_11"/>
    <property type="match status" value="1"/>
</dbReference>
<keyword evidence="4" id="KW-1185">Reference proteome</keyword>
<organism evidence="3 4">
    <name type="scientific">[Torrubiella] hemipterigena</name>
    <dbReference type="NCBI Taxonomy" id="1531966"/>
    <lineage>
        <taxon>Eukaryota</taxon>
        <taxon>Fungi</taxon>
        <taxon>Dikarya</taxon>
        <taxon>Ascomycota</taxon>
        <taxon>Pezizomycotina</taxon>
        <taxon>Sordariomycetes</taxon>
        <taxon>Hypocreomycetidae</taxon>
        <taxon>Hypocreales</taxon>
        <taxon>Clavicipitaceae</taxon>
        <taxon>Clavicipitaceae incertae sedis</taxon>
        <taxon>'Torrubiella' clade</taxon>
    </lineage>
</organism>
<sequence length="233" mass="26034">MAREHNAYGPGYRKGQLDHHEWRTAENSAEQLLPTLVAMVAKNPELKFLDVGAGSGTLTASFSKYLPQGHITAVDLSDEILARAKECSDEQGVKNVTFQQASAYELPFPDETFDVVHTSQMVVHLDEPQEAIKELVRVCKTGGVISIRDADMRMCLFWPSTPGLDLCLDVWDKFQTTNGGSSIGGRRLISVALETGIKRDQIQLSFHTWCYSTPEERNMWREYNGPLVCLGRS</sequence>
<dbReference type="HOGENOM" id="CLU_057148_2_0_1"/>
<dbReference type="PANTHER" id="PTHR43591:SF24">
    <property type="entry name" value="2-METHOXY-6-POLYPRENYL-1,4-BENZOQUINOL METHYLASE, MITOCHONDRIAL"/>
    <property type="match status" value="1"/>
</dbReference>
<protein>
    <recommendedName>
        <fullName evidence="2">Methyltransferase type 11 domain-containing protein</fullName>
    </recommendedName>
</protein>
<name>A0A0A1TAQ4_9HYPO</name>
<evidence type="ECO:0000259" key="2">
    <source>
        <dbReference type="Pfam" id="PF08241"/>
    </source>
</evidence>
<evidence type="ECO:0000256" key="1">
    <source>
        <dbReference type="ARBA" id="ARBA00038158"/>
    </source>
</evidence>
<evidence type="ECO:0000313" key="4">
    <source>
        <dbReference type="Proteomes" id="UP000039046"/>
    </source>
</evidence>
<dbReference type="InterPro" id="IPR029063">
    <property type="entry name" value="SAM-dependent_MTases_sf"/>
</dbReference>
<evidence type="ECO:0000313" key="3">
    <source>
        <dbReference type="EMBL" id="CEJ83805.1"/>
    </source>
</evidence>
<dbReference type="OrthoDB" id="10017101at2759"/>
<dbReference type="CDD" id="cd02440">
    <property type="entry name" value="AdoMet_MTases"/>
    <property type="match status" value="1"/>
</dbReference>